<proteinExistence type="predicted"/>
<accession>A0A6J6NQ54</accession>
<dbReference type="EMBL" id="CAEZXN010000060">
    <property type="protein sequence ID" value="CAB4708567.1"/>
    <property type="molecule type" value="Genomic_DNA"/>
</dbReference>
<evidence type="ECO:0000313" key="2">
    <source>
        <dbReference type="EMBL" id="CAB4708567.1"/>
    </source>
</evidence>
<reference evidence="1" key="1">
    <citation type="submission" date="2020-05" db="EMBL/GenBank/DDBJ databases">
        <authorList>
            <person name="Chiriac C."/>
            <person name="Salcher M."/>
            <person name="Ghai R."/>
            <person name="Kavagutti S V."/>
        </authorList>
    </citation>
    <scope>NUCLEOTIDE SEQUENCE</scope>
</reference>
<gene>
    <name evidence="1" type="ORF">UFOPK2342_01504</name>
    <name evidence="2" type="ORF">UFOPK2423_01592</name>
</gene>
<protein>
    <submittedName>
        <fullName evidence="1">Unannotated protein</fullName>
    </submittedName>
</protein>
<sequence length="80" mass="8259">MTTPSLLSTERANSSISAELLIAPKPSRNHCTAAPVTNTPPSLANALVLSGACHATVAKVPLTVDGISLPLFTKRNEPVP</sequence>
<dbReference type="EMBL" id="CAEZXB010000041">
    <property type="protein sequence ID" value="CAB4686473.1"/>
    <property type="molecule type" value="Genomic_DNA"/>
</dbReference>
<organism evidence="1">
    <name type="scientific">freshwater metagenome</name>
    <dbReference type="NCBI Taxonomy" id="449393"/>
    <lineage>
        <taxon>unclassified sequences</taxon>
        <taxon>metagenomes</taxon>
        <taxon>ecological metagenomes</taxon>
    </lineage>
</organism>
<dbReference type="AlphaFoldDB" id="A0A6J6NQ54"/>
<evidence type="ECO:0000313" key="1">
    <source>
        <dbReference type="EMBL" id="CAB4686473.1"/>
    </source>
</evidence>
<name>A0A6J6NQ54_9ZZZZ</name>